<evidence type="ECO:0000313" key="3">
    <source>
        <dbReference type="Proteomes" id="UP000274756"/>
    </source>
</evidence>
<protein>
    <submittedName>
        <fullName evidence="4">DUF5641 domain-containing protein</fullName>
    </submittedName>
</protein>
<evidence type="ECO:0000313" key="4">
    <source>
        <dbReference type="WBParaSite" id="DME_0001014901-mRNA-1"/>
    </source>
</evidence>
<dbReference type="AlphaFoldDB" id="A0A158Q6I0"/>
<reference evidence="4" key="1">
    <citation type="submission" date="2016-04" db="UniProtKB">
        <authorList>
            <consortium name="WormBaseParasite"/>
        </authorList>
    </citation>
    <scope>IDENTIFICATION</scope>
</reference>
<keyword evidence="3" id="KW-1185">Reference proteome</keyword>
<dbReference type="Proteomes" id="UP000038040">
    <property type="component" value="Unplaced"/>
</dbReference>
<dbReference type="EMBL" id="UYYG01001256">
    <property type="protein sequence ID" value="VDN60871.1"/>
    <property type="molecule type" value="Genomic_DNA"/>
</dbReference>
<name>A0A158Q6I0_DRAME</name>
<dbReference type="WBParaSite" id="DME_0001014901-mRNA-1">
    <property type="protein sequence ID" value="DME_0001014901-mRNA-1"/>
    <property type="gene ID" value="DME_0001014901"/>
</dbReference>
<proteinExistence type="predicted"/>
<evidence type="ECO:0000313" key="1">
    <source>
        <dbReference type="EMBL" id="VDN60871.1"/>
    </source>
</evidence>
<accession>A0A158Q6I0</accession>
<organism evidence="2 4">
    <name type="scientific">Dracunculus medinensis</name>
    <name type="common">Guinea worm</name>
    <dbReference type="NCBI Taxonomy" id="318479"/>
    <lineage>
        <taxon>Eukaryota</taxon>
        <taxon>Metazoa</taxon>
        <taxon>Ecdysozoa</taxon>
        <taxon>Nematoda</taxon>
        <taxon>Chromadorea</taxon>
        <taxon>Rhabditida</taxon>
        <taxon>Spirurina</taxon>
        <taxon>Dracunculoidea</taxon>
        <taxon>Dracunculidae</taxon>
        <taxon>Dracunculus</taxon>
    </lineage>
</organism>
<sequence>MLCRYCHQGYNIALCAKKFKSTHRSSNRGPSVQLLLPSKGAEVFNANNPSKVTKLITKSQQTLAVLRLSNEIIIDPVDILILKKSSLIIRANTKPKLTSQIKYIYKNGNEAKFNTKKALVSRIPLNLLKPWTHMISLSRMYRKALCKLRSTWNRLSKESQRIQKLIDINEESTPFKRSIRPNNQGSIIGHALNQLYKGPSFILQLIAVLLRLRKGEFLLMGWPQRQSKRCHKIPLAKKMPINSHLMIIFSSSIDLLEFPAVIKFHLEIIDTDLSRQVINNLYIDNVFLTFDDQQKIIQSYEQFRIFSKVMMNVHKFISNSEKIEFQALNPGKNLSEEHLKTLIVEIENLVNLHPLIEIWKSDYNNSLKEIKWPVAKILAVHDSSDNNTIRYAAIQLANGKQLSRPISLLYHLEIDEKQC</sequence>
<gene>
    <name evidence="1" type="ORF">DME_LOCUS10844</name>
</gene>
<dbReference type="Proteomes" id="UP000274756">
    <property type="component" value="Unassembled WGS sequence"/>
</dbReference>
<evidence type="ECO:0000313" key="2">
    <source>
        <dbReference type="Proteomes" id="UP000038040"/>
    </source>
</evidence>
<reference evidence="1 3" key="2">
    <citation type="submission" date="2018-11" db="EMBL/GenBank/DDBJ databases">
        <authorList>
            <consortium name="Pathogen Informatics"/>
        </authorList>
    </citation>
    <scope>NUCLEOTIDE SEQUENCE [LARGE SCALE GENOMIC DNA]</scope>
</reference>